<gene>
    <name evidence="1" type="ORF">OFUS_LOCUS21123</name>
</gene>
<evidence type="ECO:0000313" key="1">
    <source>
        <dbReference type="EMBL" id="CAH1796747.1"/>
    </source>
</evidence>
<dbReference type="EMBL" id="CAIIXF020000010">
    <property type="protein sequence ID" value="CAH1796747.1"/>
    <property type="molecule type" value="Genomic_DNA"/>
</dbReference>
<accession>A0A8J1TWB0</accession>
<protein>
    <submittedName>
        <fullName evidence="1">Uncharacterized protein</fullName>
    </submittedName>
</protein>
<name>A0A8J1TWB0_OWEFU</name>
<proteinExistence type="predicted"/>
<dbReference type="Proteomes" id="UP000749559">
    <property type="component" value="Unassembled WGS sequence"/>
</dbReference>
<organism evidence="1 2">
    <name type="scientific">Owenia fusiformis</name>
    <name type="common">Polychaete worm</name>
    <dbReference type="NCBI Taxonomy" id="6347"/>
    <lineage>
        <taxon>Eukaryota</taxon>
        <taxon>Metazoa</taxon>
        <taxon>Spiralia</taxon>
        <taxon>Lophotrochozoa</taxon>
        <taxon>Annelida</taxon>
        <taxon>Polychaeta</taxon>
        <taxon>Sedentaria</taxon>
        <taxon>Canalipalpata</taxon>
        <taxon>Sabellida</taxon>
        <taxon>Oweniida</taxon>
        <taxon>Oweniidae</taxon>
        <taxon>Owenia</taxon>
    </lineage>
</organism>
<comment type="caution">
    <text evidence="1">The sequence shown here is derived from an EMBL/GenBank/DDBJ whole genome shotgun (WGS) entry which is preliminary data.</text>
</comment>
<sequence length="163" mass="18462">MKVLIVTSLLLFDVCICMRGNGRYRGNVRNELVKFMSDFKAALMDPKCSVDLDCSGAAMLFTEDAIMSVQDVPPAYGTAEVVKVIQAFKNQDRNIYLGASFEDITQCKGIITAYGKGTVFSLDAQDQPMALYQKNLVFTFHREKERRKGRKLKLKYWVDNNIP</sequence>
<keyword evidence="2" id="KW-1185">Reference proteome</keyword>
<evidence type="ECO:0000313" key="2">
    <source>
        <dbReference type="Proteomes" id="UP000749559"/>
    </source>
</evidence>
<reference evidence="1" key="1">
    <citation type="submission" date="2022-03" db="EMBL/GenBank/DDBJ databases">
        <authorList>
            <person name="Martin C."/>
        </authorList>
    </citation>
    <scope>NUCLEOTIDE SEQUENCE</scope>
</reference>
<dbReference type="AlphaFoldDB" id="A0A8J1TWB0"/>